<dbReference type="SMART" id="SM00028">
    <property type="entry name" value="TPR"/>
    <property type="match status" value="4"/>
</dbReference>
<dbReference type="Pfam" id="PF13181">
    <property type="entry name" value="TPR_8"/>
    <property type="match status" value="1"/>
</dbReference>
<evidence type="ECO:0000256" key="1">
    <source>
        <dbReference type="ARBA" id="ARBA00022737"/>
    </source>
</evidence>
<name>A0A381V255_9ZZZZ</name>
<feature type="transmembrane region" description="Helical" evidence="4">
    <location>
        <begin position="12"/>
        <end position="36"/>
    </location>
</feature>
<dbReference type="PANTHER" id="PTHR44858">
    <property type="entry name" value="TETRATRICOPEPTIDE REPEAT PROTEIN 6"/>
    <property type="match status" value="1"/>
</dbReference>
<accession>A0A381V255</accession>
<keyword evidence="4" id="KW-0812">Transmembrane</keyword>
<dbReference type="PROSITE" id="PS50293">
    <property type="entry name" value="TPR_REGION"/>
    <property type="match status" value="2"/>
</dbReference>
<protein>
    <submittedName>
        <fullName evidence="5">Uncharacterized protein</fullName>
    </submittedName>
</protein>
<feature type="region of interest" description="Disordered" evidence="3">
    <location>
        <begin position="49"/>
        <end position="69"/>
    </location>
</feature>
<evidence type="ECO:0000256" key="3">
    <source>
        <dbReference type="SAM" id="MobiDB-lite"/>
    </source>
</evidence>
<dbReference type="Pfam" id="PF00515">
    <property type="entry name" value="TPR_1"/>
    <property type="match status" value="1"/>
</dbReference>
<feature type="region of interest" description="Disordered" evidence="3">
    <location>
        <begin position="91"/>
        <end position="112"/>
    </location>
</feature>
<keyword evidence="1" id="KW-0677">Repeat</keyword>
<evidence type="ECO:0000313" key="5">
    <source>
        <dbReference type="EMBL" id="SVA34435.1"/>
    </source>
</evidence>
<evidence type="ECO:0000256" key="2">
    <source>
        <dbReference type="ARBA" id="ARBA00022803"/>
    </source>
</evidence>
<dbReference type="Pfam" id="PF13432">
    <property type="entry name" value="TPR_16"/>
    <property type="match status" value="1"/>
</dbReference>
<gene>
    <name evidence="5" type="ORF">METZ01_LOCUS87289</name>
</gene>
<dbReference type="EMBL" id="UINC01007650">
    <property type="protein sequence ID" value="SVA34435.1"/>
    <property type="molecule type" value="Genomic_DNA"/>
</dbReference>
<feature type="compositionally biased region" description="Pro residues" evidence="3">
    <location>
        <begin position="98"/>
        <end position="107"/>
    </location>
</feature>
<dbReference type="Gene3D" id="1.25.40.10">
    <property type="entry name" value="Tetratricopeptide repeat domain"/>
    <property type="match status" value="2"/>
</dbReference>
<keyword evidence="2" id="KW-0802">TPR repeat</keyword>
<dbReference type="SUPFAM" id="SSF48452">
    <property type="entry name" value="TPR-like"/>
    <property type="match status" value="1"/>
</dbReference>
<keyword evidence="4" id="KW-0472">Membrane</keyword>
<sequence>MGPDIASTLELVTFVFVGTIVISIIFTVVLLIWTFARISERSSTRELVRELKGPESSEPARQNASTSEEDIQRMIMQAVASILRDTGVNVNDSVQGIAPPPPPPPQPSLQQSIADKVRQQFSVALQPSVEQQEAPTSAPAPDSRSNALLRTGHVHLKHGDVQSAINDYTAALRLTPTFADAFNARGMAYRRQKDFQHALQDYTMALNLRPDLAATFNNRGVIHMDIKQYELALSDFDKAIELDPNNANGYCNRAMVYGYIGDYDKSITESTRATEINPQLSESYVVRGIAKVRIGADRSANQDFDVAETLGHSRDDINLRVTTAG</sequence>
<dbReference type="InterPro" id="IPR019734">
    <property type="entry name" value="TPR_rpt"/>
</dbReference>
<dbReference type="InterPro" id="IPR011990">
    <property type="entry name" value="TPR-like_helical_dom_sf"/>
</dbReference>
<dbReference type="AlphaFoldDB" id="A0A381V255"/>
<organism evidence="5">
    <name type="scientific">marine metagenome</name>
    <dbReference type="NCBI Taxonomy" id="408172"/>
    <lineage>
        <taxon>unclassified sequences</taxon>
        <taxon>metagenomes</taxon>
        <taxon>ecological metagenomes</taxon>
    </lineage>
</organism>
<reference evidence="5" key="1">
    <citation type="submission" date="2018-05" db="EMBL/GenBank/DDBJ databases">
        <authorList>
            <person name="Lanie J.A."/>
            <person name="Ng W.-L."/>
            <person name="Kazmierczak K.M."/>
            <person name="Andrzejewski T.M."/>
            <person name="Davidsen T.M."/>
            <person name="Wayne K.J."/>
            <person name="Tettelin H."/>
            <person name="Glass J.I."/>
            <person name="Rusch D."/>
            <person name="Podicherti R."/>
            <person name="Tsui H.-C.T."/>
            <person name="Winkler M.E."/>
        </authorList>
    </citation>
    <scope>NUCLEOTIDE SEQUENCE</scope>
</reference>
<proteinExistence type="predicted"/>
<dbReference type="InterPro" id="IPR050498">
    <property type="entry name" value="Ycf3"/>
</dbReference>
<evidence type="ECO:0000256" key="4">
    <source>
        <dbReference type="SAM" id="Phobius"/>
    </source>
</evidence>
<keyword evidence="4" id="KW-1133">Transmembrane helix</keyword>
<dbReference type="PROSITE" id="PS50005">
    <property type="entry name" value="TPR"/>
    <property type="match status" value="4"/>
</dbReference>
<dbReference type="PANTHER" id="PTHR44858:SF1">
    <property type="entry name" value="UDP-N-ACETYLGLUCOSAMINE--PEPTIDE N-ACETYLGLUCOSAMINYLTRANSFERASE SPINDLY-RELATED"/>
    <property type="match status" value="1"/>
</dbReference>